<dbReference type="SMART" id="SM00313">
    <property type="entry name" value="PXA"/>
    <property type="match status" value="1"/>
</dbReference>
<organism evidence="5 6">
    <name type="scientific">Daphnia galeata</name>
    <dbReference type="NCBI Taxonomy" id="27404"/>
    <lineage>
        <taxon>Eukaryota</taxon>
        <taxon>Metazoa</taxon>
        <taxon>Ecdysozoa</taxon>
        <taxon>Arthropoda</taxon>
        <taxon>Crustacea</taxon>
        <taxon>Branchiopoda</taxon>
        <taxon>Diplostraca</taxon>
        <taxon>Cladocera</taxon>
        <taxon>Anomopoda</taxon>
        <taxon>Daphniidae</taxon>
        <taxon>Daphnia</taxon>
    </lineage>
</organism>
<dbReference type="GO" id="GO:0097352">
    <property type="term" value="P:autophagosome maturation"/>
    <property type="evidence" value="ECO:0007669"/>
    <property type="project" value="TreeGrafter"/>
</dbReference>
<evidence type="ECO:0000259" key="3">
    <source>
        <dbReference type="PROSITE" id="PS50195"/>
    </source>
</evidence>
<keyword evidence="1" id="KW-1133">Transmembrane helix</keyword>
<comment type="caution">
    <text evidence="5">The sequence shown here is derived from an EMBL/GenBank/DDBJ whole genome shotgun (WGS) entry which is preliminary data.</text>
</comment>
<dbReference type="InterPro" id="IPR044926">
    <property type="entry name" value="RGS_subdomain_2"/>
</dbReference>
<evidence type="ECO:0000259" key="2">
    <source>
        <dbReference type="PROSITE" id="PS50132"/>
    </source>
</evidence>
<dbReference type="PROSITE" id="PS50195">
    <property type="entry name" value="PX"/>
    <property type="match status" value="1"/>
</dbReference>
<dbReference type="InterPro" id="IPR036871">
    <property type="entry name" value="PX_dom_sf"/>
</dbReference>
<dbReference type="Pfam" id="PF00615">
    <property type="entry name" value="RGS"/>
    <property type="match status" value="1"/>
</dbReference>
<keyword evidence="1" id="KW-0472">Membrane</keyword>
<feature type="domain" description="RGS" evidence="2">
    <location>
        <begin position="314"/>
        <end position="446"/>
    </location>
</feature>
<dbReference type="InterPro" id="IPR003114">
    <property type="entry name" value="Phox_assoc"/>
</dbReference>
<gene>
    <name evidence="5" type="ORF">DGAL_LOCUS5357</name>
</gene>
<dbReference type="PROSITE" id="PS50132">
    <property type="entry name" value="RGS"/>
    <property type="match status" value="1"/>
</dbReference>
<dbReference type="SMART" id="SM00315">
    <property type="entry name" value="RGS"/>
    <property type="match status" value="1"/>
</dbReference>
<feature type="transmembrane region" description="Helical" evidence="1">
    <location>
        <begin position="37"/>
        <end position="63"/>
    </location>
</feature>
<keyword evidence="1" id="KW-0812">Transmembrane</keyword>
<dbReference type="PROSITE" id="PS51207">
    <property type="entry name" value="PXA"/>
    <property type="match status" value="1"/>
</dbReference>
<dbReference type="Pfam" id="PF02194">
    <property type="entry name" value="PXA"/>
    <property type="match status" value="1"/>
</dbReference>
<dbReference type="SMART" id="SM00312">
    <property type="entry name" value="PX"/>
    <property type="match status" value="1"/>
</dbReference>
<dbReference type="Gene3D" id="3.30.1520.10">
    <property type="entry name" value="Phox-like domain"/>
    <property type="match status" value="1"/>
</dbReference>
<evidence type="ECO:0000256" key="1">
    <source>
        <dbReference type="SAM" id="Phobius"/>
    </source>
</evidence>
<sequence length="938" mass="106650">MWNGKKVLNWIFSLTTQNLLVAFKISVGASSILYGYFFGYSVAVLFLSSCLVAFKLPILIVYFNQLLLGAERTNLPVVKQKPKFSTKPSSPYFLVEGGTIPSEVNEALERFLDGIFEKYVTQWHSKLNVKDDQFVHELRHIIKFMIVRLHHLLNKVDFPNLMIDKIIPTLLWHLECFSAGLERSHSVEIEKHVLQCFGENLHPAVLSRQAEEVYLKHCSEDILKDLLPDELKSSKLFSILVRDILSCQVLQHAMDALANPENINRIIIVWLDEYSVLLGSQTDESNSDPGVQILNNFTNYCQPIPKDLTCLYPSLPSILKTPPHLYQLMQFLKRINTLKYLQFCFAVDEFNEKLLNPDLKPEQMKRLQLMGQKMFEMYFCDSSPDCIGFENESKNQMKSIVYASSSEIVRLRTSSTLFQAYDHVMDILETKILHRFYRSPEFYQLVTDAQQSGASAKSTKKKGETVSTGWGKKLRAALRPSWLTVDAKLAGNSSLEPDEENYDTGIDLTEADYIADDIDTDETTGASLFSVIFSAYADLIPVSGRDLTAWKTSIPRVVSAVDSAGKAIWAFEVEIQRGDIRPEDDPEEYHWTVIRTYLEFFHLESKLTEFHGEFINKRLPPKKMFGTKSQNFLESVRAEFEFFLQTLLQQPALKGSDLIFSFLTLSDLSACQAIGDSSVMGSNLLPDLGFSRMMRNVRHVPMKLRKEKGQDLDSFLQTFIASTEAPKPKPSKVDVRDISSEVSLPVIKELHPVFKDNAKSFLSQDVRNLSSSRGSPRTLHIPTICGPYDCLLFAALKILRVPHLLWSVLIGLRSLLSVYFDSYTRNYFRSKFYSVIHPAKVTLAINLLHETVLNQSASGSSNKVEYNQAAWKSIIKSIPSWVKNIFGVNPIEDRCNLIFQCLQFPVLNKQISYVVLDIVLNETFSESFSNDAPDPSSL</sequence>
<dbReference type="PANTHER" id="PTHR22775">
    <property type="entry name" value="SORTING NEXIN"/>
    <property type="match status" value="1"/>
</dbReference>
<dbReference type="Proteomes" id="UP000789390">
    <property type="component" value="Unassembled WGS sequence"/>
</dbReference>
<dbReference type="GO" id="GO:0035091">
    <property type="term" value="F:phosphatidylinositol binding"/>
    <property type="evidence" value="ECO:0007669"/>
    <property type="project" value="InterPro"/>
</dbReference>
<dbReference type="InterPro" id="IPR001683">
    <property type="entry name" value="PX_dom"/>
</dbReference>
<dbReference type="PANTHER" id="PTHR22775:SF44">
    <property type="entry name" value="SORTING NEXIN-14"/>
    <property type="match status" value="1"/>
</dbReference>
<proteinExistence type="predicted"/>
<dbReference type="AlphaFoldDB" id="A0A8J2RTQ0"/>
<evidence type="ECO:0000313" key="6">
    <source>
        <dbReference type="Proteomes" id="UP000789390"/>
    </source>
</evidence>
<dbReference type="Gene3D" id="1.10.167.10">
    <property type="entry name" value="Regulator of G-protein Signalling 4, domain 2"/>
    <property type="match status" value="1"/>
</dbReference>
<feature type="domain" description="PXA" evidence="4">
    <location>
        <begin position="101"/>
        <end position="275"/>
    </location>
</feature>
<dbReference type="InterPro" id="IPR016137">
    <property type="entry name" value="RGS"/>
</dbReference>
<dbReference type="SUPFAM" id="SSF48097">
    <property type="entry name" value="Regulator of G-protein signaling, RGS"/>
    <property type="match status" value="1"/>
</dbReference>
<keyword evidence="6" id="KW-1185">Reference proteome</keyword>
<evidence type="ECO:0000313" key="5">
    <source>
        <dbReference type="EMBL" id="CAH0102833.1"/>
    </source>
</evidence>
<dbReference type="EMBL" id="CAKKLH010000094">
    <property type="protein sequence ID" value="CAH0102833.1"/>
    <property type="molecule type" value="Genomic_DNA"/>
</dbReference>
<dbReference type="SUPFAM" id="SSF64268">
    <property type="entry name" value="PX domain"/>
    <property type="match status" value="1"/>
</dbReference>
<dbReference type="GO" id="GO:0005770">
    <property type="term" value="C:late endosome"/>
    <property type="evidence" value="ECO:0007669"/>
    <property type="project" value="TreeGrafter"/>
</dbReference>
<accession>A0A8J2RTQ0</accession>
<dbReference type="InterPro" id="IPR036305">
    <property type="entry name" value="RGS_sf"/>
</dbReference>
<dbReference type="OrthoDB" id="5957963at2759"/>
<protein>
    <submittedName>
        <fullName evidence="5">Uncharacterized protein</fullName>
    </submittedName>
</protein>
<feature type="domain" description="PX" evidence="3">
    <location>
        <begin position="549"/>
        <end position="670"/>
    </location>
</feature>
<name>A0A8J2RTQ0_9CRUS</name>
<evidence type="ECO:0000259" key="4">
    <source>
        <dbReference type="PROSITE" id="PS51207"/>
    </source>
</evidence>
<dbReference type="Pfam" id="PF00787">
    <property type="entry name" value="PX"/>
    <property type="match status" value="1"/>
</dbReference>
<reference evidence="5" key="1">
    <citation type="submission" date="2021-11" db="EMBL/GenBank/DDBJ databases">
        <authorList>
            <person name="Schell T."/>
        </authorList>
    </citation>
    <scope>NUCLEOTIDE SEQUENCE</scope>
    <source>
        <strain evidence="5">M5</strain>
    </source>
</reference>